<dbReference type="Gene3D" id="1.25.40.10">
    <property type="entry name" value="Tetratricopeptide repeat domain"/>
    <property type="match status" value="1"/>
</dbReference>
<dbReference type="SMART" id="SM00028">
    <property type="entry name" value="TPR"/>
    <property type="match status" value="2"/>
</dbReference>
<protein>
    <submittedName>
        <fullName evidence="2">Tetratricopeptide repeat protein</fullName>
    </submittedName>
</protein>
<dbReference type="InterPro" id="IPR011990">
    <property type="entry name" value="TPR-like_helical_dom_sf"/>
</dbReference>
<evidence type="ECO:0000313" key="2">
    <source>
        <dbReference type="EMBL" id="QDU46407.1"/>
    </source>
</evidence>
<dbReference type="PROSITE" id="PS50005">
    <property type="entry name" value="TPR"/>
    <property type="match status" value="1"/>
</dbReference>
<reference evidence="2 3" key="1">
    <citation type="submission" date="2019-02" db="EMBL/GenBank/DDBJ databases">
        <title>Deep-cultivation of Planctomycetes and their phenomic and genomic characterization uncovers novel biology.</title>
        <authorList>
            <person name="Wiegand S."/>
            <person name="Jogler M."/>
            <person name="Boedeker C."/>
            <person name="Pinto D."/>
            <person name="Vollmers J."/>
            <person name="Rivas-Marin E."/>
            <person name="Kohn T."/>
            <person name="Peeters S.H."/>
            <person name="Heuer A."/>
            <person name="Rast P."/>
            <person name="Oberbeckmann S."/>
            <person name="Bunk B."/>
            <person name="Jeske O."/>
            <person name="Meyerdierks A."/>
            <person name="Storesund J.E."/>
            <person name="Kallscheuer N."/>
            <person name="Luecker S."/>
            <person name="Lage O.M."/>
            <person name="Pohl T."/>
            <person name="Merkel B.J."/>
            <person name="Hornburger P."/>
            <person name="Mueller R.-W."/>
            <person name="Bruemmer F."/>
            <person name="Labrenz M."/>
            <person name="Spormann A.M."/>
            <person name="Op den Camp H."/>
            <person name="Overmann J."/>
            <person name="Amann R."/>
            <person name="Jetten M.S.M."/>
            <person name="Mascher T."/>
            <person name="Medema M.H."/>
            <person name="Devos D.P."/>
            <person name="Kaster A.-K."/>
            <person name="Ovreas L."/>
            <person name="Rohde M."/>
            <person name="Galperin M.Y."/>
            <person name="Jogler C."/>
        </authorList>
    </citation>
    <scope>NUCLEOTIDE SEQUENCE [LARGE SCALE GENOMIC DNA]</scope>
    <source>
        <strain evidence="2 3">Mal52</strain>
    </source>
</reference>
<evidence type="ECO:0000313" key="3">
    <source>
        <dbReference type="Proteomes" id="UP000319383"/>
    </source>
</evidence>
<dbReference type="NCBIfam" id="NF047558">
    <property type="entry name" value="TPR_END_plus"/>
    <property type="match status" value="1"/>
</dbReference>
<proteinExistence type="predicted"/>
<keyword evidence="1" id="KW-0802">TPR repeat</keyword>
<dbReference type="EMBL" id="CP036276">
    <property type="protein sequence ID" value="QDU46407.1"/>
    <property type="molecule type" value="Genomic_DNA"/>
</dbReference>
<dbReference type="Proteomes" id="UP000319383">
    <property type="component" value="Chromosome"/>
</dbReference>
<keyword evidence="3" id="KW-1185">Reference proteome</keyword>
<dbReference type="Pfam" id="PF13176">
    <property type="entry name" value="TPR_7"/>
    <property type="match status" value="1"/>
</dbReference>
<evidence type="ECO:0000256" key="1">
    <source>
        <dbReference type="PROSITE-ProRule" id="PRU00339"/>
    </source>
</evidence>
<organism evidence="2 3">
    <name type="scientific">Symmachiella dynata</name>
    <dbReference type="NCBI Taxonomy" id="2527995"/>
    <lineage>
        <taxon>Bacteria</taxon>
        <taxon>Pseudomonadati</taxon>
        <taxon>Planctomycetota</taxon>
        <taxon>Planctomycetia</taxon>
        <taxon>Planctomycetales</taxon>
        <taxon>Planctomycetaceae</taxon>
        <taxon>Symmachiella</taxon>
    </lineage>
</organism>
<dbReference type="Pfam" id="PF13181">
    <property type="entry name" value="TPR_8"/>
    <property type="match status" value="1"/>
</dbReference>
<dbReference type="KEGG" id="sdyn:Mal52_49270"/>
<dbReference type="OrthoDB" id="271750at2"/>
<accession>A0A517ZV95</accession>
<sequence>MSNMHNSKATRQEEPQTEMSLADIIGRSQSDFELDFFSRIAAQSPCYADILVQLGQLLTLKGRHDEALDIDRRLAKLRPQVPQVAYNLACSYSLLGRTHEALDALRRAIQLGYWDIDHLLMDPDLTGLHSVPEFQDLLSDLDFELLED</sequence>
<gene>
    <name evidence="2" type="ORF">Mal52_49270</name>
</gene>
<dbReference type="RefSeq" id="WP_145378924.1">
    <property type="nucleotide sequence ID" value="NZ_CP036270.1"/>
</dbReference>
<feature type="repeat" description="TPR" evidence="1">
    <location>
        <begin position="48"/>
        <end position="81"/>
    </location>
</feature>
<dbReference type="AlphaFoldDB" id="A0A517ZV95"/>
<dbReference type="InterPro" id="IPR019734">
    <property type="entry name" value="TPR_rpt"/>
</dbReference>
<name>A0A517ZV95_9PLAN</name>
<dbReference type="SUPFAM" id="SSF48452">
    <property type="entry name" value="TPR-like"/>
    <property type="match status" value="1"/>
</dbReference>